<keyword evidence="3" id="KW-1185">Reference proteome</keyword>
<evidence type="ECO:0000313" key="3">
    <source>
        <dbReference type="Proteomes" id="UP001295684"/>
    </source>
</evidence>
<organism evidence="2 3">
    <name type="scientific">Euplotes crassus</name>
    <dbReference type="NCBI Taxonomy" id="5936"/>
    <lineage>
        <taxon>Eukaryota</taxon>
        <taxon>Sar</taxon>
        <taxon>Alveolata</taxon>
        <taxon>Ciliophora</taxon>
        <taxon>Intramacronucleata</taxon>
        <taxon>Spirotrichea</taxon>
        <taxon>Hypotrichia</taxon>
        <taxon>Euplotida</taxon>
        <taxon>Euplotidae</taxon>
        <taxon>Moneuplotes</taxon>
    </lineage>
</organism>
<evidence type="ECO:0000256" key="1">
    <source>
        <dbReference type="SAM" id="Phobius"/>
    </source>
</evidence>
<dbReference type="Proteomes" id="UP001295684">
    <property type="component" value="Unassembled WGS sequence"/>
</dbReference>
<dbReference type="AlphaFoldDB" id="A0AAD1Y7E3"/>
<keyword evidence="1" id="KW-1133">Transmembrane helix</keyword>
<protein>
    <submittedName>
        <fullName evidence="2">Uncharacterized protein</fullName>
    </submittedName>
</protein>
<evidence type="ECO:0000313" key="2">
    <source>
        <dbReference type="EMBL" id="CAI2385859.1"/>
    </source>
</evidence>
<keyword evidence="1" id="KW-0812">Transmembrane</keyword>
<feature type="transmembrane region" description="Helical" evidence="1">
    <location>
        <begin position="50"/>
        <end position="77"/>
    </location>
</feature>
<dbReference type="EMBL" id="CAMPGE010028322">
    <property type="protein sequence ID" value="CAI2385859.1"/>
    <property type="molecule type" value="Genomic_DNA"/>
</dbReference>
<proteinExistence type="predicted"/>
<sequence>MSLWLVNILANFCILKTVQMLFMTVITYQNYLKLDIATNKLDGIVSGADFMLKLLISLNLITTFISQFTWDLMIIYFGDLPNSSESLSLRIRKCLSCLLQPILSGRCQSLNEELQCLYMIESTKEYLCISTYFCSSCSLNTECILKFFGLIREDVKSLKMIDCLLCMT</sequence>
<feature type="transmembrane region" description="Helical" evidence="1">
    <location>
        <begin position="6"/>
        <end position="29"/>
    </location>
</feature>
<name>A0AAD1Y7E3_EUPCR</name>
<gene>
    <name evidence="2" type="ORF">ECRASSUSDP1_LOCUS27449</name>
</gene>
<reference evidence="2" key="1">
    <citation type="submission" date="2023-07" db="EMBL/GenBank/DDBJ databases">
        <authorList>
            <consortium name="AG Swart"/>
            <person name="Singh M."/>
            <person name="Singh A."/>
            <person name="Seah K."/>
            <person name="Emmerich C."/>
        </authorList>
    </citation>
    <scope>NUCLEOTIDE SEQUENCE</scope>
    <source>
        <strain evidence="2">DP1</strain>
    </source>
</reference>
<accession>A0AAD1Y7E3</accession>
<comment type="caution">
    <text evidence="2">The sequence shown here is derived from an EMBL/GenBank/DDBJ whole genome shotgun (WGS) entry which is preliminary data.</text>
</comment>
<keyword evidence="1" id="KW-0472">Membrane</keyword>